<sequence>MVKVDRYVYAVGKHLPKSHREDIKKEIRSTIEDIIEERTDGETPTEQQIDEILLELGEPREFACKYRKDANYLIGPGLFDTYKLVLKICLILAAIGIFSLISNKTPELSESYNYFGFIFRLLVEIVNEGIHVFGLVTISFFLIQWFGNARGKDFLKKKMNSAWHPSKLEAIPKSHVQIKYSGLITTIIISVLTLVVFNFFAEKIGIYYNRAGDQDSGFLQILSLDRLADYMIFWNIEIMLVMVISLYVLISKRYTLFTVVAESLLSIAVIVLLLIMVQDTTLINNSAISEAMSSTDIIGDVGTFIRNLWRTALAIIIVFMAVNLFGRGKAILKFLK</sequence>
<reference evidence="2 3" key="1">
    <citation type="submission" date="2019-10" db="EMBL/GenBank/DDBJ databases">
        <title>Description of Paenibacillus humi sp. nov.</title>
        <authorList>
            <person name="Carlier A."/>
            <person name="Qi S."/>
        </authorList>
    </citation>
    <scope>NUCLEOTIDE SEQUENCE [LARGE SCALE GENOMIC DNA]</scope>
    <source>
        <strain evidence="2 3">LMG 31461</strain>
    </source>
</reference>
<feature type="transmembrane region" description="Helical" evidence="1">
    <location>
        <begin position="257"/>
        <end position="277"/>
    </location>
</feature>
<comment type="caution">
    <text evidence="2">The sequence shown here is derived from an EMBL/GenBank/DDBJ whole genome shotgun (WGS) entry which is preliminary data.</text>
</comment>
<evidence type="ECO:0000256" key="1">
    <source>
        <dbReference type="SAM" id="Phobius"/>
    </source>
</evidence>
<feature type="transmembrane region" description="Helical" evidence="1">
    <location>
        <begin position="232"/>
        <end position="250"/>
    </location>
</feature>
<feature type="transmembrane region" description="Helical" evidence="1">
    <location>
        <begin position="308"/>
        <end position="326"/>
    </location>
</feature>
<gene>
    <name evidence="2" type="ORF">GC096_00635</name>
</gene>
<feature type="transmembrane region" description="Helical" evidence="1">
    <location>
        <begin position="130"/>
        <end position="149"/>
    </location>
</feature>
<feature type="transmembrane region" description="Helical" evidence="1">
    <location>
        <begin position="180"/>
        <end position="201"/>
    </location>
</feature>
<protein>
    <submittedName>
        <fullName evidence="2">Uncharacterized protein</fullName>
    </submittedName>
</protein>
<name>A0ABX1X331_9BACL</name>
<evidence type="ECO:0000313" key="2">
    <source>
        <dbReference type="EMBL" id="NOU62551.1"/>
    </source>
</evidence>
<dbReference type="EMBL" id="WHNY01000004">
    <property type="protein sequence ID" value="NOU62551.1"/>
    <property type="molecule type" value="Genomic_DNA"/>
</dbReference>
<feature type="transmembrane region" description="Helical" evidence="1">
    <location>
        <begin position="84"/>
        <end position="102"/>
    </location>
</feature>
<evidence type="ECO:0000313" key="3">
    <source>
        <dbReference type="Proteomes" id="UP000653578"/>
    </source>
</evidence>
<keyword evidence="1" id="KW-0472">Membrane</keyword>
<keyword evidence="3" id="KW-1185">Reference proteome</keyword>
<keyword evidence="1" id="KW-0812">Transmembrane</keyword>
<dbReference type="Proteomes" id="UP000653578">
    <property type="component" value="Unassembled WGS sequence"/>
</dbReference>
<dbReference type="RefSeq" id="WP_171628369.1">
    <property type="nucleotide sequence ID" value="NZ_WHNY01000004.1"/>
</dbReference>
<keyword evidence="1" id="KW-1133">Transmembrane helix</keyword>
<dbReference type="Pfam" id="PF22564">
    <property type="entry name" value="HAAS"/>
    <property type="match status" value="1"/>
</dbReference>
<proteinExistence type="predicted"/>
<accession>A0ABX1X331</accession>
<organism evidence="2 3">
    <name type="scientific">Paenibacillus plantarum</name>
    <dbReference type="NCBI Taxonomy" id="2654975"/>
    <lineage>
        <taxon>Bacteria</taxon>
        <taxon>Bacillati</taxon>
        <taxon>Bacillota</taxon>
        <taxon>Bacilli</taxon>
        <taxon>Bacillales</taxon>
        <taxon>Paenibacillaceae</taxon>
        <taxon>Paenibacillus</taxon>
    </lineage>
</organism>